<dbReference type="PROSITE" id="PS00518">
    <property type="entry name" value="ZF_RING_1"/>
    <property type="match status" value="1"/>
</dbReference>
<comment type="caution">
    <text evidence="11">The sequence shown here is derived from an EMBL/GenBank/DDBJ whole genome shotgun (WGS) entry which is preliminary data.</text>
</comment>
<reference evidence="11 12" key="1">
    <citation type="submission" date="2022-05" db="EMBL/GenBank/DDBJ databases">
        <authorList>
            <consortium name="Genoscope - CEA"/>
            <person name="William W."/>
        </authorList>
    </citation>
    <scope>NUCLEOTIDE SEQUENCE [LARGE SCALE GENOMIC DNA]</scope>
</reference>
<protein>
    <recommendedName>
        <fullName evidence="10">RING-type domain-containing protein</fullName>
    </recommendedName>
</protein>
<evidence type="ECO:0000313" key="12">
    <source>
        <dbReference type="Proteomes" id="UP001159427"/>
    </source>
</evidence>
<dbReference type="EMBL" id="CALNXI010000058">
    <property type="protein sequence ID" value="CAH3017243.1"/>
    <property type="molecule type" value="Genomic_DNA"/>
</dbReference>
<dbReference type="CDD" id="cd05819">
    <property type="entry name" value="NHL"/>
    <property type="match status" value="2"/>
</dbReference>
<dbReference type="SUPFAM" id="SSF57850">
    <property type="entry name" value="RING/U-box"/>
    <property type="match status" value="1"/>
</dbReference>
<dbReference type="CDD" id="cd16579">
    <property type="entry name" value="RING-HC_PML_C-V"/>
    <property type="match status" value="1"/>
</dbReference>
<evidence type="ECO:0000256" key="9">
    <source>
        <dbReference type="SAM" id="Coils"/>
    </source>
</evidence>
<feature type="non-terminal residue" evidence="11">
    <location>
        <position position="1"/>
    </location>
</feature>
<dbReference type="InterPro" id="IPR050952">
    <property type="entry name" value="TRIM-NHL_E3_ligases"/>
</dbReference>
<dbReference type="PROSITE" id="PS50089">
    <property type="entry name" value="ZF_RING_2"/>
    <property type="match status" value="1"/>
</dbReference>
<dbReference type="Gene3D" id="2.60.40.10">
    <property type="entry name" value="Immunoglobulins"/>
    <property type="match status" value="1"/>
</dbReference>
<evidence type="ECO:0000313" key="11">
    <source>
        <dbReference type="EMBL" id="CAH3017243.1"/>
    </source>
</evidence>
<dbReference type="PROSITE" id="PS51125">
    <property type="entry name" value="NHL"/>
    <property type="match status" value="4"/>
</dbReference>
<dbReference type="PANTHER" id="PTHR24104">
    <property type="entry name" value="E3 UBIQUITIN-PROTEIN LIGASE NHLRC1-RELATED"/>
    <property type="match status" value="1"/>
</dbReference>
<feature type="repeat" description="NHL" evidence="8">
    <location>
        <begin position="766"/>
        <end position="801"/>
    </location>
</feature>
<evidence type="ECO:0000256" key="2">
    <source>
        <dbReference type="ARBA" id="ARBA00022723"/>
    </source>
</evidence>
<organism evidence="11 12">
    <name type="scientific">Porites evermanni</name>
    <dbReference type="NCBI Taxonomy" id="104178"/>
    <lineage>
        <taxon>Eukaryota</taxon>
        <taxon>Metazoa</taxon>
        <taxon>Cnidaria</taxon>
        <taxon>Anthozoa</taxon>
        <taxon>Hexacorallia</taxon>
        <taxon>Scleractinia</taxon>
        <taxon>Fungiina</taxon>
        <taxon>Poritidae</taxon>
        <taxon>Porites</taxon>
    </lineage>
</organism>
<feature type="coiled-coil region" evidence="9">
    <location>
        <begin position="422"/>
        <end position="464"/>
    </location>
</feature>
<dbReference type="PROSITE" id="PS50194">
    <property type="entry name" value="FILAMIN_REPEAT"/>
    <property type="match status" value="1"/>
</dbReference>
<keyword evidence="9" id="KW-0175">Coiled coil</keyword>
<dbReference type="InterPro" id="IPR001258">
    <property type="entry name" value="NHL_repeat"/>
</dbReference>
<feature type="repeat" description="Filamin" evidence="6">
    <location>
        <begin position="606"/>
        <end position="644"/>
    </location>
</feature>
<evidence type="ECO:0000259" key="10">
    <source>
        <dbReference type="PROSITE" id="PS50089"/>
    </source>
</evidence>
<keyword evidence="3" id="KW-0677">Repeat</keyword>
<dbReference type="Pfam" id="PF13445">
    <property type="entry name" value="zf-RING_UBOX"/>
    <property type="match status" value="1"/>
</dbReference>
<feature type="repeat" description="NHL" evidence="8">
    <location>
        <begin position="20"/>
        <end position="50"/>
    </location>
</feature>
<dbReference type="InterPro" id="IPR017868">
    <property type="entry name" value="Filamin/ABP280_repeat-like"/>
</dbReference>
<evidence type="ECO:0000256" key="7">
    <source>
        <dbReference type="PROSITE-ProRule" id="PRU00175"/>
    </source>
</evidence>
<sequence length="933" mass="103503">ILLFNSKGEYVTTVHNGDLLKHPRGISLDPQGNIFVCDTGNKCVRFLSPNGSILKTIGKGGLQFPFDCLSHNGKVYVSDRDSLLIKVFSENNGSILHEFGVQSLEPLGLAMDKTGHFLVSGILSNYHRVYVFIMDGRHVTKFGGSFGGELGQLNTPTSVSVLTNGRIAWLRIGNNFSVNSNSIRNKINRVHFKCSNLTSETHRSRLVMDTPNLGLPKREEITCPQCNNIYTNPKQLPCLHVLCLECLNDLATTSAQTDKFKCPICQIEVHVLDSGSMENLPNCLHVKNLLDILAIKEHHASSVTCVNCDQTIEEASYCFHCDRFWCQACLNAHNVLKENKLHRVLALKDIRDFEDVLKGSVTPVTGPSSEQKDHSSEDMTAIINDISRRLDAAREPSRKITSCIHVLEENTRLLDYRSRTNKEDIQRTVNSLILTVQQKKQELVAEVENQTMKAKEKLEKSKGELLEQLKQREQFVSQIEALIQRSTIAGLLPSTELIIDELFEGLQELEDPDMLSTTEWKSLTMFAKNNEIFQSLQSFGIGDLATKETTTEANQCSVKWFQTATAGLEAEIEVITRNSEGKQCYCPGDYINFQLISTQDRDTVTETKITDYTDGSYKISFIPIEGGHHLPTIQVNGETVSGFPPLLIKERSFLPVRAIADGIMETQSLAGQASRPRSRVMEEDTLKQPWGVTVTEKSEIFVTDLQSNRIVIFNEAGKFIRSFGHKLAKNPTGICINSKGMIFVANRGNDKILLFNAKGEYVTAVHNGGLLKQPRGISLDSQENLLVCDTGNKCVRFFSPNGSILKTIGKGGLQFPFDCLCHNNKVFVSDRGAQLVKVFSQSNGRILYEFGGKSLGEPLGLAMDKTGHLLVSGILSNSHRVYVFTLDGKFVTKYGGSFGGGLGQLNTPTSVSVLTNGRIVVCDCRNSRLQVFA</sequence>
<dbReference type="SMART" id="SM00557">
    <property type="entry name" value="IG_FLMN"/>
    <property type="match status" value="1"/>
</dbReference>
<dbReference type="Gene3D" id="2.120.10.30">
    <property type="entry name" value="TolB, C-terminal domain"/>
    <property type="match status" value="3"/>
</dbReference>
<name>A0ABN8LP78_9CNID</name>
<proteinExistence type="inferred from homology"/>
<gene>
    <name evidence="11" type="ORF">PEVE_00036386</name>
</gene>
<feature type="repeat" description="NHL" evidence="8">
    <location>
        <begin position="896"/>
        <end position="933"/>
    </location>
</feature>
<dbReference type="PANTHER" id="PTHR24104:SF48">
    <property type="entry name" value="PROTEIN WECH"/>
    <property type="match status" value="1"/>
</dbReference>
<dbReference type="SUPFAM" id="SSF101898">
    <property type="entry name" value="NHL repeat"/>
    <property type="match status" value="2"/>
</dbReference>
<dbReference type="SMART" id="SM00184">
    <property type="entry name" value="RING"/>
    <property type="match status" value="1"/>
</dbReference>
<evidence type="ECO:0000256" key="1">
    <source>
        <dbReference type="ARBA" id="ARBA00008518"/>
    </source>
</evidence>
<comment type="similarity">
    <text evidence="1">Belongs to the TRIM/RBCC family.</text>
</comment>
<dbReference type="Proteomes" id="UP001159427">
    <property type="component" value="Unassembled WGS sequence"/>
</dbReference>
<dbReference type="InterPro" id="IPR011042">
    <property type="entry name" value="6-blade_b-propeller_TolB-like"/>
</dbReference>
<evidence type="ECO:0000256" key="5">
    <source>
        <dbReference type="ARBA" id="ARBA00022833"/>
    </source>
</evidence>
<dbReference type="InterPro" id="IPR013783">
    <property type="entry name" value="Ig-like_fold"/>
</dbReference>
<dbReference type="InterPro" id="IPR014756">
    <property type="entry name" value="Ig_E-set"/>
</dbReference>
<dbReference type="InterPro" id="IPR017907">
    <property type="entry name" value="Znf_RING_CS"/>
</dbReference>
<dbReference type="InterPro" id="IPR013083">
    <property type="entry name" value="Znf_RING/FYVE/PHD"/>
</dbReference>
<dbReference type="Gene3D" id="3.30.40.10">
    <property type="entry name" value="Zinc/RING finger domain, C3HC4 (zinc finger)"/>
    <property type="match status" value="1"/>
</dbReference>
<feature type="domain" description="RING-type" evidence="10">
    <location>
        <begin position="223"/>
        <end position="266"/>
    </location>
</feature>
<dbReference type="InterPro" id="IPR001298">
    <property type="entry name" value="Filamin/ABP280_rpt"/>
</dbReference>
<keyword evidence="5" id="KW-0862">Zinc</keyword>
<dbReference type="InterPro" id="IPR027370">
    <property type="entry name" value="Znf-RING_euk"/>
</dbReference>
<keyword evidence="2" id="KW-0479">Metal-binding</keyword>
<evidence type="ECO:0000256" key="3">
    <source>
        <dbReference type="ARBA" id="ARBA00022737"/>
    </source>
</evidence>
<dbReference type="Pfam" id="PF01436">
    <property type="entry name" value="NHL"/>
    <property type="match status" value="3"/>
</dbReference>
<dbReference type="Pfam" id="PF00630">
    <property type="entry name" value="Filamin"/>
    <property type="match status" value="1"/>
</dbReference>
<evidence type="ECO:0000256" key="4">
    <source>
        <dbReference type="ARBA" id="ARBA00022771"/>
    </source>
</evidence>
<dbReference type="SUPFAM" id="SSF81296">
    <property type="entry name" value="E set domains"/>
    <property type="match status" value="1"/>
</dbReference>
<feature type="repeat" description="NHL" evidence="8">
    <location>
        <begin position="717"/>
        <end position="758"/>
    </location>
</feature>
<accession>A0ABN8LP78</accession>
<evidence type="ECO:0000256" key="6">
    <source>
        <dbReference type="PROSITE-ProRule" id="PRU00087"/>
    </source>
</evidence>
<dbReference type="InterPro" id="IPR001841">
    <property type="entry name" value="Znf_RING"/>
</dbReference>
<keyword evidence="12" id="KW-1185">Reference proteome</keyword>
<keyword evidence="4 7" id="KW-0863">Zinc-finger</keyword>
<evidence type="ECO:0000256" key="8">
    <source>
        <dbReference type="PROSITE-ProRule" id="PRU00504"/>
    </source>
</evidence>